<feature type="region of interest" description="Disordered" evidence="1">
    <location>
        <begin position="196"/>
        <end position="245"/>
    </location>
</feature>
<feature type="compositionally biased region" description="Low complexity" evidence="1">
    <location>
        <begin position="97"/>
        <end position="106"/>
    </location>
</feature>
<feature type="compositionally biased region" description="Low complexity" evidence="1">
    <location>
        <begin position="205"/>
        <end position="222"/>
    </location>
</feature>
<dbReference type="PANTHER" id="PTHR47538:SF1">
    <property type="entry name" value="PERILIPIN-4"/>
    <property type="match status" value="1"/>
</dbReference>
<organism evidence="2 3">
    <name type="scientific">Diceros bicornis minor</name>
    <name type="common">South-central black rhinoceros</name>
    <dbReference type="NCBI Taxonomy" id="77932"/>
    <lineage>
        <taxon>Eukaryota</taxon>
        <taxon>Metazoa</taxon>
        <taxon>Chordata</taxon>
        <taxon>Craniata</taxon>
        <taxon>Vertebrata</taxon>
        <taxon>Euteleostomi</taxon>
        <taxon>Mammalia</taxon>
        <taxon>Eutheria</taxon>
        <taxon>Laurasiatheria</taxon>
        <taxon>Perissodactyla</taxon>
        <taxon>Rhinocerotidae</taxon>
        <taxon>Diceros</taxon>
    </lineage>
</organism>
<dbReference type="PANTHER" id="PTHR47538">
    <property type="entry name" value="PERILIPIN 4"/>
    <property type="match status" value="1"/>
</dbReference>
<comment type="caution">
    <text evidence="2">The sequence shown here is derived from an EMBL/GenBank/DDBJ whole genome shotgun (WGS) entry which is preliminary data.</text>
</comment>
<dbReference type="AlphaFoldDB" id="A0A7J7EZ69"/>
<feature type="region of interest" description="Disordered" evidence="1">
    <location>
        <begin position="93"/>
        <end position="145"/>
    </location>
</feature>
<evidence type="ECO:0000313" key="3">
    <source>
        <dbReference type="Proteomes" id="UP000551758"/>
    </source>
</evidence>
<proteinExistence type="predicted"/>
<name>A0A7J7EZ69_DICBM</name>
<protein>
    <submittedName>
        <fullName evidence="2">Uncharacterized protein</fullName>
    </submittedName>
</protein>
<dbReference type="GO" id="GO:0005886">
    <property type="term" value="C:plasma membrane"/>
    <property type="evidence" value="ECO:0007669"/>
    <property type="project" value="TreeGrafter"/>
</dbReference>
<dbReference type="EMBL" id="JACDTQ010001720">
    <property type="protein sequence ID" value="KAF5921079.1"/>
    <property type="molecule type" value="Genomic_DNA"/>
</dbReference>
<feature type="compositionally biased region" description="Gly residues" evidence="1">
    <location>
        <begin position="127"/>
        <end position="138"/>
    </location>
</feature>
<keyword evidence="3" id="KW-1185">Reference proteome</keyword>
<sequence length="262" mass="26397">MDGKRRLRGCAWGHRRARESLGLVGVGAAGRGRLALKAGQRRRARAQAGLAGGAGGHMTAQGPPLPLAACPCRPARARPGPYKAWELRAEPAASRQLRGPLPRGPRAVQVSNAGGGRASRWVSGPLGLRGGPGVGRGPGAPVHAASLPLPAASRITMSAQAGGGRDPPKPKGKTLGSFLGALPGFSSARNLVASAHGSAREARPVADPAGAPAPAAAQPQAQGEWTAPWGGGGSGGGPQEQESSSRGFWAFRGRFICACLVS</sequence>
<dbReference type="Proteomes" id="UP000551758">
    <property type="component" value="Unassembled WGS sequence"/>
</dbReference>
<gene>
    <name evidence="2" type="ORF">HPG69_007575</name>
</gene>
<evidence type="ECO:0000256" key="1">
    <source>
        <dbReference type="SAM" id="MobiDB-lite"/>
    </source>
</evidence>
<reference evidence="2 3" key="1">
    <citation type="journal article" date="2020" name="Mol. Biol. Evol.">
        <title>Interspecific Gene Flow and the Evolution of Specialization in Black and White Rhinoceros.</title>
        <authorList>
            <person name="Moodley Y."/>
            <person name="Westbury M.V."/>
            <person name="Russo I.M."/>
            <person name="Gopalakrishnan S."/>
            <person name="Rakotoarivelo A."/>
            <person name="Olsen R.A."/>
            <person name="Prost S."/>
            <person name="Tunstall T."/>
            <person name="Ryder O.A."/>
            <person name="Dalen L."/>
            <person name="Bruford M.W."/>
        </authorList>
    </citation>
    <scope>NUCLEOTIDE SEQUENCE [LARGE SCALE GENOMIC DNA]</scope>
    <source>
        <strain evidence="2">SBR-YM</strain>
        <tissue evidence="2">Skin</tissue>
    </source>
</reference>
<feature type="compositionally biased region" description="Gly residues" evidence="1">
    <location>
        <begin position="229"/>
        <end position="238"/>
    </location>
</feature>
<accession>A0A7J7EZ69</accession>
<evidence type="ECO:0000313" key="2">
    <source>
        <dbReference type="EMBL" id="KAF5921079.1"/>
    </source>
</evidence>